<keyword evidence="3" id="KW-0413">Isomerase</keyword>
<accession>A0A2A2HEG9</accession>
<dbReference type="PANTHER" id="PTHR43174">
    <property type="entry name" value="UDP-N-ACETYLGLUCOSAMINE 2-EPIMERASE"/>
    <property type="match status" value="1"/>
</dbReference>
<name>A0A2A2HEG9_9EURY</name>
<evidence type="ECO:0000313" key="3">
    <source>
        <dbReference type="EMBL" id="PWL07677.1"/>
    </source>
</evidence>
<dbReference type="EC" id="5.1.3.23" evidence="3"/>
<dbReference type="NCBIfam" id="TIGR00236">
    <property type="entry name" value="wecB"/>
    <property type="match status" value="1"/>
</dbReference>
<dbReference type="EMBL" id="LWMS01000045">
    <property type="protein sequence ID" value="PWL07677.1"/>
    <property type="molecule type" value="Genomic_DNA"/>
</dbReference>
<feature type="domain" description="UDP-N-acetylglucosamine 2-epimerase" evidence="1">
    <location>
        <begin position="23"/>
        <end position="360"/>
    </location>
</feature>
<dbReference type="CDD" id="cd03786">
    <property type="entry name" value="GTB_UDP-GlcNAc_2-Epimerase"/>
    <property type="match status" value="1"/>
</dbReference>
<dbReference type="SUPFAM" id="SSF53756">
    <property type="entry name" value="UDP-Glycosyltransferase/glycogen phosphorylase"/>
    <property type="match status" value="1"/>
</dbReference>
<dbReference type="AlphaFoldDB" id="A0A2A2HEG9"/>
<dbReference type="Pfam" id="PF02350">
    <property type="entry name" value="Epimerase_2"/>
    <property type="match status" value="1"/>
</dbReference>
<proteinExistence type="predicted"/>
<dbReference type="Gene3D" id="3.40.50.2000">
    <property type="entry name" value="Glycogen Phosphorylase B"/>
    <property type="match status" value="2"/>
</dbReference>
<dbReference type="Proteomes" id="UP000217528">
    <property type="component" value="Unassembled WGS sequence"/>
</dbReference>
<dbReference type="InterPro" id="IPR029767">
    <property type="entry name" value="WecB-like"/>
</dbReference>
<dbReference type="EMBL" id="LMVN01000006">
    <property type="protein sequence ID" value="PAV07861.1"/>
    <property type="molecule type" value="Genomic_DNA"/>
</dbReference>
<dbReference type="OrthoDB" id="7018at2157"/>
<dbReference type="Proteomes" id="UP000246004">
    <property type="component" value="Unassembled WGS sequence"/>
</dbReference>
<dbReference type="RefSeq" id="WP_095608208.1">
    <property type="nucleotide sequence ID" value="NZ_LMVN01000006.1"/>
</dbReference>
<gene>
    <name evidence="3" type="primary">wbpI</name>
    <name evidence="2" type="ORF">ASJ82_06635</name>
    <name evidence="3" type="ORF">MSCUN_14300</name>
</gene>
<evidence type="ECO:0000313" key="2">
    <source>
        <dbReference type="EMBL" id="PAV07861.1"/>
    </source>
</evidence>
<organism evidence="2 4">
    <name type="scientific">Methanosphaera cuniculi</name>
    <dbReference type="NCBI Taxonomy" id="1077256"/>
    <lineage>
        <taxon>Archaea</taxon>
        <taxon>Methanobacteriati</taxon>
        <taxon>Methanobacteriota</taxon>
        <taxon>Methanomada group</taxon>
        <taxon>Methanobacteria</taxon>
        <taxon>Methanobacteriales</taxon>
        <taxon>Methanobacteriaceae</taxon>
        <taxon>Methanosphaera</taxon>
    </lineage>
</organism>
<protein>
    <submittedName>
        <fullName evidence="3">UDP-2,3-diacetamido-2,3-dideoxy-D-glucuronate 2-epimerase</fullName>
        <ecNumber evidence="3">5.1.3.23</ecNumber>
    </submittedName>
    <submittedName>
        <fullName evidence="2">UDP-N-acetyl glucosamine 2-epimerase</fullName>
    </submittedName>
</protein>
<sequence>MKIAIVLGTRPEIIKVSPIIDEIQKNNTDLVIIHTGQHYDTKMSQQFFEDLNLPTADYNIHSGSTTAIKQVSQIICKLEEILKKENPDIVLIQGDTNAVLAGALASNKLKIPVGHIEAGLRSYDKNMPEEINRLVADNCSRLYFVPTDKTAINLLNEGINHNLIYITGNTIVDACIRNTPIAQKKSQIQDTVKFDEYITLTLHRAENVDDKVRLKNIVMSIIDLPYNIVFPLHPHTRKSLENANLYDEIKNSNHIQITEPLGYLDFLSLMSNSKLLLTDSGGIQEEAITLNIPCVTLRYNTERPETIDAGGNILAGVKSMEITDKIKNILDNPDVYERMCNAKNPYGDGRSAARIYEIIKHRYENNTLNLEAFDNIMDFEGFYIKKIEDNIDVSKYELLNPGCIIQQAFKDDNAVYFNKHTNLKGMNIIVKKFKTQTK</sequence>
<reference evidence="2 4" key="2">
    <citation type="journal article" date="2017" name="BMC Genomics">
        <title>Genomic analysis of methanogenic archaea reveals a shift towards energy conservation.</title>
        <authorList>
            <person name="Gilmore S.P."/>
            <person name="Henske J.K."/>
            <person name="Sexton J.A."/>
            <person name="Solomon K.V."/>
            <person name="Seppala S."/>
            <person name="Yoo J.I."/>
            <person name="Huyett L.M."/>
            <person name="Pressman A."/>
            <person name="Cogan J.Z."/>
            <person name="Kivenson V."/>
            <person name="Peng X."/>
            <person name="Tan Y."/>
            <person name="Valentine D.L."/>
            <person name="O'Malley M.A."/>
        </authorList>
    </citation>
    <scope>NUCLEOTIDE SEQUENCE [LARGE SCALE GENOMIC DNA]</scope>
    <source>
        <strain evidence="2 4">1R-7</strain>
    </source>
</reference>
<dbReference type="PANTHER" id="PTHR43174:SF1">
    <property type="entry name" value="UDP-N-ACETYLGLUCOSAMINE 2-EPIMERASE"/>
    <property type="match status" value="1"/>
</dbReference>
<evidence type="ECO:0000259" key="1">
    <source>
        <dbReference type="Pfam" id="PF02350"/>
    </source>
</evidence>
<keyword evidence="4" id="KW-1185">Reference proteome</keyword>
<evidence type="ECO:0000313" key="4">
    <source>
        <dbReference type="Proteomes" id="UP000217528"/>
    </source>
</evidence>
<dbReference type="GO" id="GO:0016853">
    <property type="term" value="F:isomerase activity"/>
    <property type="evidence" value="ECO:0007669"/>
    <property type="project" value="UniProtKB-KW"/>
</dbReference>
<evidence type="ECO:0000313" key="5">
    <source>
        <dbReference type="Proteomes" id="UP000246004"/>
    </source>
</evidence>
<reference evidence="3 5" key="1">
    <citation type="submission" date="2016-04" db="EMBL/GenBank/DDBJ databases">
        <title>Genome sequence of Methanosphaera cuniculi DSM 4103.</title>
        <authorList>
            <person name="Poehlein A."/>
            <person name="Seedorf H."/>
            <person name="Daniel R."/>
        </authorList>
    </citation>
    <scope>NUCLEOTIDE SEQUENCE [LARGE SCALE GENOMIC DNA]</scope>
    <source>
        <strain evidence="3 5">DSM 4103</strain>
    </source>
</reference>
<comment type="caution">
    <text evidence="2">The sequence shown here is derived from an EMBL/GenBank/DDBJ whole genome shotgun (WGS) entry which is preliminary data.</text>
</comment>
<dbReference type="InterPro" id="IPR003331">
    <property type="entry name" value="UDP_GlcNAc_Epimerase_2_dom"/>
</dbReference>